<proteinExistence type="predicted"/>
<organism evidence="1 2">
    <name type="scientific">Negadavirga shengliensis</name>
    <dbReference type="NCBI Taxonomy" id="1389218"/>
    <lineage>
        <taxon>Bacteria</taxon>
        <taxon>Pseudomonadati</taxon>
        <taxon>Bacteroidota</taxon>
        <taxon>Cytophagia</taxon>
        <taxon>Cytophagales</taxon>
        <taxon>Cyclobacteriaceae</taxon>
        <taxon>Negadavirga</taxon>
    </lineage>
</organism>
<reference evidence="2" key="1">
    <citation type="journal article" date="2019" name="Int. J. Syst. Evol. Microbiol.">
        <title>The Global Catalogue of Microorganisms (GCM) 10K type strain sequencing project: providing services to taxonomists for standard genome sequencing and annotation.</title>
        <authorList>
            <consortium name="The Broad Institute Genomics Platform"/>
            <consortium name="The Broad Institute Genome Sequencing Center for Infectious Disease"/>
            <person name="Wu L."/>
            <person name="Ma J."/>
        </authorList>
    </citation>
    <scope>NUCLEOTIDE SEQUENCE [LARGE SCALE GENOMIC DNA]</scope>
    <source>
        <strain evidence="2">CGMCC 4.7466</strain>
    </source>
</reference>
<name>A0ABV9T7D3_9BACT</name>
<accession>A0ABV9T7D3</accession>
<evidence type="ECO:0000313" key="1">
    <source>
        <dbReference type="EMBL" id="MFC4874452.1"/>
    </source>
</evidence>
<dbReference type="InterPro" id="IPR005901">
    <property type="entry name" value="GLPGLI"/>
</dbReference>
<dbReference type="NCBIfam" id="TIGR01200">
    <property type="entry name" value="GLPGLI"/>
    <property type="match status" value="1"/>
</dbReference>
<dbReference type="Proteomes" id="UP001595818">
    <property type="component" value="Unassembled WGS sequence"/>
</dbReference>
<dbReference type="RefSeq" id="WP_377068310.1">
    <property type="nucleotide sequence ID" value="NZ_JBHSJJ010000018.1"/>
</dbReference>
<dbReference type="EMBL" id="JBHSJJ010000018">
    <property type="protein sequence ID" value="MFC4874452.1"/>
    <property type="molecule type" value="Genomic_DNA"/>
</dbReference>
<keyword evidence="2" id="KW-1185">Reference proteome</keyword>
<comment type="caution">
    <text evidence="1">The sequence shown here is derived from an EMBL/GenBank/DDBJ whole genome shotgun (WGS) entry which is preliminary data.</text>
</comment>
<gene>
    <name evidence="1" type="ORF">ACFPFU_22300</name>
</gene>
<dbReference type="Pfam" id="PF09697">
    <property type="entry name" value="Porph_ging"/>
    <property type="match status" value="1"/>
</dbReference>
<protein>
    <submittedName>
        <fullName evidence="1">GLPGLI family protein</fullName>
    </submittedName>
</protein>
<sequence>MKTKVRYFIASLFIFSWTQTMGQLSGIATYQVQIERQLHMDDAKLSPEAREQLQQQLKRQLQKEFELKFDQANASWKEIPSLNEGPAGATAGEMRVRIMTGGENALLYKNVQKGVMEENRELMGKLFLIKDDLPHYEWQLTGETKQIGHYTCQRAVYLMETEEKIFSSESKSLETAKKTVEVEAWYTPEIPVSHGPERYWGLPGLIMELNADNRRITCSKILLDPQEKVAVDRPKKGKAVDVAKYNAIEGEKMQEMTNKYRGRSGGNIQIRTGG</sequence>
<evidence type="ECO:0000313" key="2">
    <source>
        <dbReference type="Proteomes" id="UP001595818"/>
    </source>
</evidence>